<dbReference type="GO" id="GO:0015629">
    <property type="term" value="C:actin cytoskeleton"/>
    <property type="evidence" value="ECO:0007669"/>
    <property type="project" value="InterPro"/>
</dbReference>
<dbReference type="SUPFAM" id="SSF55753">
    <property type="entry name" value="Actin depolymerizing proteins"/>
    <property type="match status" value="1"/>
</dbReference>
<dbReference type="InterPro" id="IPR002108">
    <property type="entry name" value="ADF-H"/>
</dbReference>
<dbReference type="EMBL" id="PQFF01000352">
    <property type="protein sequence ID" value="RHZ56983.1"/>
    <property type="molecule type" value="Genomic_DNA"/>
</dbReference>
<dbReference type="AlphaFoldDB" id="A0A397H6C9"/>
<dbReference type="Pfam" id="PF00241">
    <property type="entry name" value="Cofilin_ADF"/>
    <property type="match status" value="1"/>
</dbReference>
<dbReference type="PANTHER" id="PTHR11913">
    <property type="entry name" value="COFILIN-RELATED"/>
    <property type="match status" value="1"/>
</dbReference>
<protein>
    <recommendedName>
        <fullName evidence="3">Cofilin</fullName>
    </recommendedName>
    <alternativeName>
        <fullName evidence="5">Actin-depolymerizing factor 1</fullName>
    </alternativeName>
</protein>
<dbReference type="OrthoDB" id="10249245at2759"/>
<dbReference type="GO" id="GO:0016363">
    <property type="term" value="C:nuclear matrix"/>
    <property type="evidence" value="ECO:0007669"/>
    <property type="project" value="UniProtKB-SubCell"/>
</dbReference>
<feature type="domain" description="ADF-H" evidence="6">
    <location>
        <begin position="4"/>
        <end position="133"/>
    </location>
</feature>
<evidence type="ECO:0000256" key="3">
    <source>
        <dbReference type="ARBA" id="ARBA00015630"/>
    </source>
</evidence>
<comment type="caution">
    <text evidence="7">The sequence shown here is derived from an EMBL/GenBank/DDBJ whole genome shotgun (WGS) entry which is preliminary data.</text>
</comment>
<keyword evidence="8" id="KW-1185">Reference proteome</keyword>
<dbReference type="STRING" id="1348612.A0A397H6C9"/>
<dbReference type="Gene3D" id="3.40.20.10">
    <property type="entry name" value="Severin"/>
    <property type="match status" value="1"/>
</dbReference>
<evidence type="ECO:0000256" key="2">
    <source>
        <dbReference type="ARBA" id="ARBA00006844"/>
    </source>
</evidence>
<dbReference type="InterPro" id="IPR029006">
    <property type="entry name" value="ADF-H/Gelsolin-like_dom_sf"/>
</dbReference>
<dbReference type="Proteomes" id="UP000266861">
    <property type="component" value="Unassembled WGS sequence"/>
</dbReference>
<evidence type="ECO:0000256" key="5">
    <source>
        <dbReference type="ARBA" id="ARBA00032427"/>
    </source>
</evidence>
<evidence type="ECO:0000313" key="7">
    <source>
        <dbReference type="EMBL" id="RHZ56983.1"/>
    </source>
</evidence>
<sequence>MASGVKVHEDCLTKFKDLRAGKFKYILFKISQDFEEIVTDTTVKDTTYDEFVASLPEGEPRFAVYDFEYEKPGEGHRRKLIFYSWIPDTANVKSKMIYASSKEGFRKKLETSFEIQGTEPSEVSYETVLERAVRTS</sequence>
<evidence type="ECO:0000256" key="1">
    <source>
        <dbReference type="ARBA" id="ARBA00004109"/>
    </source>
</evidence>
<comment type="subcellular location">
    <subcellularLocation>
        <location evidence="1">Nucleus matrix</location>
    </subcellularLocation>
</comment>
<dbReference type="CDD" id="cd11286">
    <property type="entry name" value="ADF_cofilin_like"/>
    <property type="match status" value="1"/>
</dbReference>
<organism evidence="7 8">
    <name type="scientific">Diversispora epigaea</name>
    <dbReference type="NCBI Taxonomy" id="1348612"/>
    <lineage>
        <taxon>Eukaryota</taxon>
        <taxon>Fungi</taxon>
        <taxon>Fungi incertae sedis</taxon>
        <taxon>Mucoromycota</taxon>
        <taxon>Glomeromycotina</taxon>
        <taxon>Glomeromycetes</taxon>
        <taxon>Diversisporales</taxon>
        <taxon>Diversisporaceae</taxon>
        <taxon>Diversispora</taxon>
    </lineage>
</organism>
<evidence type="ECO:0000313" key="8">
    <source>
        <dbReference type="Proteomes" id="UP000266861"/>
    </source>
</evidence>
<gene>
    <name evidence="7" type="ORF">Glove_395g11</name>
</gene>
<keyword evidence="4" id="KW-0009">Actin-binding</keyword>
<name>A0A397H6C9_9GLOM</name>
<dbReference type="GO" id="GO:0003779">
    <property type="term" value="F:actin binding"/>
    <property type="evidence" value="ECO:0007669"/>
    <property type="project" value="UniProtKB-KW"/>
</dbReference>
<dbReference type="PROSITE" id="PS51263">
    <property type="entry name" value="ADF_H"/>
    <property type="match status" value="1"/>
</dbReference>
<comment type="similarity">
    <text evidence="2">Belongs to the actin-binding proteins ADF family.</text>
</comment>
<accession>A0A397H6C9</accession>
<reference evidence="7 8" key="1">
    <citation type="submission" date="2018-08" db="EMBL/GenBank/DDBJ databases">
        <title>Genome and evolution of the arbuscular mycorrhizal fungus Diversispora epigaea (formerly Glomus versiforme) and its bacterial endosymbionts.</title>
        <authorList>
            <person name="Sun X."/>
            <person name="Fei Z."/>
            <person name="Harrison M."/>
        </authorList>
    </citation>
    <scope>NUCLEOTIDE SEQUENCE [LARGE SCALE GENOMIC DNA]</scope>
    <source>
        <strain evidence="7 8">IT104</strain>
    </source>
</reference>
<proteinExistence type="inferred from homology"/>
<dbReference type="SMART" id="SM00102">
    <property type="entry name" value="ADF"/>
    <property type="match status" value="1"/>
</dbReference>
<evidence type="ECO:0000259" key="6">
    <source>
        <dbReference type="PROSITE" id="PS51263"/>
    </source>
</evidence>
<evidence type="ECO:0000256" key="4">
    <source>
        <dbReference type="ARBA" id="ARBA00023203"/>
    </source>
</evidence>
<dbReference type="InterPro" id="IPR017904">
    <property type="entry name" value="ADF/Cofilin"/>
</dbReference>
<dbReference type="GO" id="GO:0030042">
    <property type="term" value="P:actin filament depolymerization"/>
    <property type="evidence" value="ECO:0007669"/>
    <property type="project" value="InterPro"/>
</dbReference>